<feature type="domain" description="CoA-binding" evidence="1">
    <location>
        <begin position="14"/>
        <end position="106"/>
    </location>
</feature>
<reference evidence="2" key="1">
    <citation type="submission" date="2022-03" db="EMBL/GenBank/DDBJ databases">
        <title>Draft Genome Sequence of Firmicute Strain S0AB, a Heterotrophic Iron/Sulfur-Oxidizing Extreme Acidophile.</title>
        <authorList>
            <person name="Vergara E."/>
            <person name="Pakostova E."/>
            <person name="Johnson D.B."/>
            <person name="Holmes D.S."/>
        </authorList>
    </citation>
    <scope>NUCLEOTIDE SEQUENCE</scope>
    <source>
        <strain evidence="2">S0AB</strain>
    </source>
</reference>
<dbReference type="EMBL" id="JALBUF010000002">
    <property type="protein sequence ID" value="MCI0182787.1"/>
    <property type="molecule type" value="Genomic_DNA"/>
</dbReference>
<keyword evidence="3" id="KW-1185">Reference proteome</keyword>
<dbReference type="Pfam" id="PF13380">
    <property type="entry name" value="CoA_binding_2"/>
    <property type="match status" value="1"/>
</dbReference>
<protein>
    <recommendedName>
        <fullName evidence="1">CoA-binding domain-containing protein</fullName>
    </recommendedName>
</protein>
<dbReference type="Proteomes" id="UP001139263">
    <property type="component" value="Unassembled WGS sequence"/>
</dbReference>
<proteinExistence type="predicted"/>
<dbReference type="InterPro" id="IPR003781">
    <property type="entry name" value="CoA-bd"/>
</dbReference>
<dbReference type="AlphaFoldDB" id="A0A9X2ADY5"/>
<evidence type="ECO:0000259" key="1">
    <source>
        <dbReference type="SMART" id="SM00881"/>
    </source>
</evidence>
<evidence type="ECO:0000313" key="2">
    <source>
        <dbReference type="EMBL" id="MCI0182787.1"/>
    </source>
</evidence>
<sequence length="140" mass="15369">MFENPNSEQMATILKGAKTIAVVGLSDQPDRESYAVAKEMQNRGYRIIPVNPNISSALGEKAYHSLQDIPDPYEIINVFRRSEALPAVVIEANATACPVIWAQQGVYNEEAAKLAEAAGKTMIMDRCIMVMHSLFVKGKA</sequence>
<dbReference type="PANTHER" id="PTHR33303:SF2">
    <property type="entry name" value="COA-BINDING DOMAIN-CONTAINING PROTEIN"/>
    <property type="match status" value="1"/>
</dbReference>
<dbReference type="SUPFAM" id="SSF51735">
    <property type="entry name" value="NAD(P)-binding Rossmann-fold domains"/>
    <property type="match status" value="1"/>
</dbReference>
<gene>
    <name evidence="2" type="primary">yccU</name>
    <name evidence="2" type="ORF">MM817_01056</name>
</gene>
<accession>A0A9X2ADY5</accession>
<evidence type="ECO:0000313" key="3">
    <source>
        <dbReference type="Proteomes" id="UP001139263"/>
    </source>
</evidence>
<dbReference type="Gene3D" id="3.40.50.720">
    <property type="entry name" value="NAD(P)-binding Rossmann-like Domain"/>
    <property type="match status" value="1"/>
</dbReference>
<dbReference type="InterPro" id="IPR036291">
    <property type="entry name" value="NAD(P)-bd_dom_sf"/>
</dbReference>
<dbReference type="SMART" id="SM00881">
    <property type="entry name" value="CoA_binding"/>
    <property type="match status" value="1"/>
</dbReference>
<organism evidence="2 3">
    <name type="scientific">Sulfoacidibacillus ferrooxidans</name>
    <dbReference type="NCBI Taxonomy" id="2005001"/>
    <lineage>
        <taxon>Bacteria</taxon>
        <taxon>Bacillati</taxon>
        <taxon>Bacillota</taxon>
        <taxon>Bacilli</taxon>
        <taxon>Bacillales</taxon>
        <taxon>Alicyclobacillaceae</taxon>
        <taxon>Sulfoacidibacillus</taxon>
    </lineage>
</organism>
<dbReference type="PANTHER" id="PTHR33303">
    <property type="entry name" value="CYTOPLASMIC PROTEIN-RELATED"/>
    <property type="match status" value="1"/>
</dbReference>
<name>A0A9X2ADY5_9BACL</name>
<comment type="caution">
    <text evidence="2">The sequence shown here is derived from an EMBL/GenBank/DDBJ whole genome shotgun (WGS) entry which is preliminary data.</text>
</comment>